<keyword evidence="2" id="KW-1185">Reference proteome</keyword>
<evidence type="ECO:0000313" key="2">
    <source>
        <dbReference type="Proteomes" id="UP000427906"/>
    </source>
</evidence>
<gene>
    <name evidence="1" type="ORF">DSCA_05480</name>
</gene>
<name>A0A5K7YBT7_9BACT</name>
<dbReference type="Proteomes" id="UP000427906">
    <property type="component" value="Chromosome"/>
</dbReference>
<dbReference type="EMBL" id="AP021874">
    <property type="protein sequence ID" value="BBO66618.1"/>
    <property type="molecule type" value="Genomic_DNA"/>
</dbReference>
<evidence type="ECO:0000313" key="1">
    <source>
        <dbReference type="EMBL" id="BBO66618.1"/>
    </source>
</evidence>
<accession>A0A5K7YBT7</accession>
<dbReference type="AlphaFoldDB" id="A0A5K7YBT7"/>
<dbReference type="KEGG" id="dalk:DSCA_05480"/>
<dbReference type="RefSeq" id="WP_197904723.1">
    <property type="nucleotide sequence ID" value="NZ_AP021874.1"/>
</dbReference>
<sequence>MNAYKSLVANMGVPAIIIYGDPHNYCKHGFKNGIDYQVSNMDGEYPFGLLVLELQPGFFGNKKWKIKQSDAFNLDQDEANKFDKKFQKKEKKYQYSQELFKMTIRAYLKNNS</sequence>
<reference evidence="1 2" key="1">
    <citation type="submission" date="2019-11" db="EMBL/GenBank/DDBJ databases">
        <title>Comparative genomics of hydrocarbon-degrading Desulfosarcina strains.</title>
        <authorList>
            <person name="Watanabe M."/>
            <person name="Kojima H."/>
            <person name="Fukui M."/>
        </authorList>
    </citation>
    <scope>NUCLEOTIDE SEQUENCE [LARGE SCALE GENOMIC DNA]</scope>
    <source>
        <strain evidence="1 2">PL12</strain>
    </source>
</reference>
<proteinExistence type="predicted"/>
<organism evidence="1 2">
    <name type="scientific">Desulfosarcina alkanivorans</name>
    <dbReference type="NCBI Taxonomy" id="571177"/>
    <lineage>
        <taxon>Bacteria</taxon>
        <taxon>Pseudomonadati</taxon>
        <taxon>Thermodesulfobacteriota</taxon>
        <taxon>Desulfobacteria</taxon>
        <taxon>Desulfobacterales</taxon>
        <taxon>Desulfosarcinaceae</taxon>
        <taxon>Desulfosarcina</taxon>
    </lineage>
</organism>
<protein>
    <submittedName>
        <fullName evidence="1">Uncharacterized protein</fullName>
    </submittedName>
</protein>